<comment type="catalytic activity">
    <reaction evidence="6 8">
        <text>dCMP + ATP = dCDP + ADP</text>
        <dbReference type="Rhea" id="RHEA:25094"/>
        <dbReference type="ChEBI" id="CHEBI:30616"/>
        <dbReference type="ChEBI" id="CHEBI:57566"/>
        <dbReference type="ChEBI" id="CHEBI:58593"/>
        <dbReference type="ChEBI" id="CHEBI:456216"/>
        <dbReference type="EC" id="2.7.4.25"/>
    </reaction>
</comment>
<dbReference type="AlphaFoldDB" id="A0A1M6XDC4"/>
<dbReference type="GO" id="GO:0005524">
    <property type="term" value="F:ATP binding"/>
    <property type="evidence" value="ECO:0007669"/>
    <property type="project" value="UniProtKB-UniRule"/>
</dbReference>
<comment type="subcellular location">
    <subcellularLocation>
        <location evidence="8">Cytoplasm</location>
    </subcellularLocation>
</comment>
<dbReference type="Pfam" id="PF02224">
    <property type="entry name" value="Cytidylate_kin"/>
    <property type="match status" value="1"/>
</dbReference>
<evidence type="ECO:0000256" key="4">
    <source>
        <dbReference type="ARBA" id="ARBA00022777"/>
    </source>
</evidence>
<evidence type="ECO:0000256" key="5">
    <source>
        <dbReference type="ARBA" id="ARBA00022840"/>
    </source>
</evidence>
<evidence type="ECO:0000256" key="2">
    <source>
        <dbReference type="ARBA" id="ARBA00022679"/>
    </source>
</evidence>
<keyword evidence="8" id="KW-0963">Cytoplasm</keyword>
<keyword evidence="2 8" id="KW-0808">Transferase</keyword>
<keyword evidence="5 8" id="KW-0067">ATP-binding</keyword>
<feature type="binding site" evidence="8">
    <location>
        <begin position="19"/>
        <end position="27"/>
    </location>
    <ligand>
        <name>ATP</name>
        <dbReference type="ChEBI" id="CHEBI:30616"/>
    </ligand>
</feature>
<keyword evidence="3 8" id="KW-0547">Nucleotide-binding</keyword>
<dbReference type="InterPro" id="IPR003136">
    <property type="entry name" value="Cytidylate_kin"/>
</dbReference>
<dbReference type="GO" id="GO:0005829">
    <property type="term" value="C:cytosol"/>
    <property type="evidence" value="ECO:0007669"/>
    <property type="project" value="TreeGrafter"/>
</dbReference>
<dbReference type="NCBIfam" id="TIGR00017">
    <property type="entry name" value="cmk"/>
    <property type="match status" value="1"/>
</dbReference>
<organism evidence="10 11">
    <name type="scientific">Alicyclobacillus tolerans</name>
    <dbReference type="NCBI Taxonomy" id="90970"/>
    <lineage>
        <taxon>Bacteria</taxon>
        <taxon>Bacillati</taxon>
        <taxon>Bacillota</taxon>
        <taxon>Bacilli</taxon>
        <taxon>Bacillales</taxon>
        <taxon>Alicyclobacillaceae</taxon>
        <taxon>Alicyclobacillus</taxon>
    </lineage>
</organism>
<evidence type="ECO:0000256" key="1">
    <source>
        <dbReference type="ARBA" id="ARBA00009427"/>
    </source>
</evidence>
<dbReference type="STRING" id="1830138.SAMN05443507_13323"/>
<dbReference type="GO" id="GO:0036431">
    <property type="term" value="F:dCMP kinase activity"/>
    <property type="evidence" value="ECO:0007669"/>
    <property type="project" value="InterPro"/>
</dbReference>
<keyword evidence="4 8" id="KW-0418">Kinase</keyword>
<dbReference type="SUPFAM" id="SSF52540">
    <property type="entry name" value="P-loop containing nucleoside triphosphate hydrolases"/>
    <property type="match status" value="1"/>
</dbReference>
<dbReference type="OrthoDB" id="9807434at2"/>
<gene>
    <name evidence="8" type="primary">cmk</name>
    <name evidence="10" type="ORF">SAMN05443507_13323</name>
</gene>
<evidence type="ECO:0000256" key="6">
    <source>
        <dbReference type="ARBA" id="ARBA00047615"/>
    </source>
</evidence>
<evidence type="ECO:0000259" key="9">
    <source>
        <dbReference type="Pfam" id="PF02224"/>
    </source>
</evidence>
<dbReference type="PANTHER" id="PTHR21299:SF2">
    <property type="entry name" value="CYTIDYLATE KINASE"/>
    <property type="match status" value="1"/>
</dbReference>
<dbReference type="Gene3D" id="3.40.50.300">
    <property type="entry name" value="P-loop containing nucleotide triphosphate hydrolases"/>
    <property type="match status" value="1"/>
</dbReference>
<name>A0A1M6XDC4_9BACL</name>
<comment type="catalytic activity">
    <reaction evidence="7 8">
        <text>CMP + ATP = CDP + ADP</text>
        <dbReference type="Rhea" id="RHEA:11600"/>
        <dbReference type="ChEBI" id="CHEBI:30616"/>
        <dbReference type="ChEBI" id="CHEBI:58069"/>
        <dbReference type="ChEBI" id="CHEBI:60377"/>
        <dbReference type="ChEBI" id="CHEBI:456216"/>
        <dbReference type="EC" id="2.7.4.25"/>
    </reaction>
</comment>
<dbReference type="PANTHER" id="PTHR21299">
    <property type="entry name" value="CYTIDYLATE KINASE/PANTOATE-BETA-ALANINE LIGASE"/>
    <property type="match status" value="1"/>
</dbReference>
<feature type="domain" description="Cytidylate kinase" evidence="9">
    <location>
        <begin position="15"/>
        <end position="229"/>
    </location>
</feature>
<comment type="similarity">
    <text evidence="1 8">Belongs to the cytidylate kinase family. Type 1 subfamily.</text>
</comment>
<dbReference type="GO" id="GO:0036430">
    <property type="term" value="F:CMP kinase activity"/>
    <property type="evidence" value="ECO:0007669"/>
    <property type="project" value="RHEA"/>
</dbReference>
<evidence type="ECO:0000313" key="11">
    <source>
        <dbReference type="Proteomes" id="UP000184016"/>
    </source>
</evidence>
<dbReference type="Proteomes" id="UP000184016">
    <property type="component" value="Unassembled WGS sequence"/>
</dbReference>
<keyword evidence="11" id="KW-1185">Reference proteome</keyword>
<dbReference type="GO" id="GO:0006220">
    <property type="term" value="P:pyrimidine nucleotide metabolic process"/>
    <property type="evidence" value="ECO:0007669"/>
    <property type="project" value="UniProtKB-UniRule"/>
</dbReference>
<sequence length="238" mass="26799">MKDTLNQSQKKFMKIAIDGPAGAGKSTVAKAVAEKTGFYYLDSGKIYRACTWVLVNNQLHMSDLDKLLHQLHSGNLEIVQQGQEGVTVYFENHKLDDELRTPQINDLVSTIASQPKIREYVTSVLRHFSCHHNVVMDGRDIGTVVFPDADVKIYLTADQRIRAQRRVEELKTSGILSTVDEVEKSIVKRDFQDQTRTHSPLQIADDAVVINSTYLSVQEVVEKVIRLISHANSQEGNH</sequence>
<dbReference type="RefSeq" id="WP_083574388.1">
    <property type="nucleotide sequence ID" value="NZ_FRAF01000033.1"/>
</dbReference>
<dbReference type="HAMAP" id="MF_00238">
    <property type="entry name" value="Cytidyl_kinase_type1"/>
    <property type="match status" value="1"/>
</dbReference>
<dbReference type="EMBL" id="FRAF01000033">
    <property type="protein sequence ID" value="SHL03928.1"/>
    <property type="molecule type" value="Genomic_DNA"/>
</dbReference>
<accession>A0A1M6XDC4</accession>
<dbReference type="InterPro" id="IPR027417">
    <property type="entry name" value="P-loop_NTPase"/>
</dbReference>
<protein>
    <recommendedName>
        <fullName evidence="8">Cytidylate kinase</fullName>
        <shortName evidence="8">CK</shortName>
        <ecNumber evidence="8">2.7.4.25</ecNumber>
    </recommendedName>
    <alternativeName>
        <fullName evidence="8">Cytidine monophosphate kinase</fullName>
        <shortName evidence="8">CMP kinase</shortName>
    </alternativeName>
</protein>
<dbReference type="CDD" id="cd02020">
    <property type="entry name" value="CMPK"/>
    <property type="match status" value="1"/>
</dbReference>
<evidence type="ECO:0000256" key="7">
    <source>
        <dbReference type="ARBA" id="ARBA00048478"/>
    </source>
</evidence>
<dbReference type="EC" id="2.7.4.25" evidence="8"/>
<reference evidence="11" key="1">
    <citation type="submission" date="2016-11" db="EMBL/GenBank/DDBJ databases">
        <authorList>
            <person name="Varghese N."/>
            <person name="Submissions S."/>
        </authorList>
    </citation>
    <scope>NUCLEOTIDE SEQUENCE [LARGE SCALE GENOMIC DNA]</scope>
    <source>
        <strain evidence="11">USBA-503</strain>
    </source>
</reference>
<dbReference type="GO" id="GO:0015949">
    <property type="term" value="P:nucleobase-containing small molecule interconversion"/>
    <property type="evidence" value="ECO:0007669"/>
    <property type="project" value="TreeGrafter"/>
</dbReference>
<evidence type="ECO:0000256" key="8">
    <source>
        <dbReference type="HAMAP-Rule" id="MF_00238"/>
    </source>
</evidence>
<evidence type="ECO:0000313" key="10">
    <source>
        <dbReference type="EMBL" id="SHL03928.1"/>
    </source>
</evidence>
<dbReference type="InterPro" id="IPR011994">
    <property type="entry name" value="Cytidylate_kinase_dom"/>
</dbReference>
<proteinExistence type="inferred from homology"/>
<evidence type="ECO:0000256" key="3">
    <source>
        <dbReference type="ARBA" id="ARBA00022741"/>
    </source>
</evidence>